<dbReference type="PROSITE" id="PS51257">
    <property type="entry name" value="PROKAR_LIPOPROTEIN"/>
    <property type="match status" value="1"/>
</dbReference>
<dbReference type="Pfam" id="PF14054">
    <property type="entry name" value="DUF4249"/>
    <property type="match status" value="1"/>
</dbReference>
<name>A0ABS1C0T9_9BACT</name>
<dbReference type="InterPro" id="IPR025345">
    <property type="entry name" value="DUF4249"/>
</dbReference>
<evidence type="ECO:0000313" key="2">
    <source>
        <dbReference type="Proteomes" id="UP000644147"/>
    </source>
</evidence>
<comment type="caution">
    <text evidence="1">The sequence shown here is derived from an EMBL/GenBank/DDBJ whole genome shotgun (WGS) entry which is preliminary data.</text>
</comment>
<accession>A0ABS1C0T9</accession>
<organism evidence="1 2">
    <name type="scientific">Adhaeribacter terrigena</name>
    <dbReference type="NCBI Taxonomy" id="2793070"/>
    <lineage>
        <taxon>Bacteria</taxon>
        <taxon>Pseudomonadati</taxon>
        <taxon>Bacteroidota</taxon>
        <taxon>Cytophagia</taxon>
        <taxon>Cytophagales</taxon>
        <taxon>Hymenobacteraceae</taxon>
        <taxon>Adhaeribacter</taxon>
    </lineage>
</organism>
<sequence length="255" mass="28242">MRFVLLALFLGLSACEKVLDIDLKDAEPRIIIEANLSDQPGPHSVIISRSVGFNDLNDFPMVRGAKVTLTDNAGNSEDLLETKPGIYQTSNFMGVPGRTYVLNVLIDGVTYSAISVMPQPVPILKISTEPFQFEPSRTAVKFEFQEPGGIKNYYRAMYRVNDTLSTQINVFSDEFNDGKYVDEILIDMDLELDPGDSVNVKLQAIDEYVFRFHREQSRLDNSQSSSPANPKSTFTNGALGYFSAHAETSAGIVVP</sequence>
<evidence type="ECO:0000313" key="1">
    <source>
        <dbReference type="EMBL" id="MBK0403032.1"/>
    </source>
</evidence>
<dbReference type="Proteomes" id="UP000644147">
    <property type="component" value="Unassembled WGS sequence"/>
</dbReference>
<dbReference type="RefSeq" id="WP_200505776.1">
    <property type="nucleotide sequence ID" value="NZ_JAEHFX010000003.1"/>
</dbReference>
<keyword evidence="2" id="KW-1185">Reference proteome</keyword>
<protein>
    <submittedName>
        <fullName evidence="1">DUF4249 domain-containing protein</fullName>
    </submittedName>
</protein>
<gene>
    <name evidence="1" type="ORF">I5M27_08535</name>
</gene>
<dbReference type="EMBL" id="JAEHFX010000003">
    <property type="protein sequence ID" value="MBK0403032.1"/>
    <property type="molecule type" value="Genomic_DNA"/>
</dbReference>
<proteinExistence type="predicted"/>
<reference evidence="1 2" key="1">
    <citation type="submission" date="2020-12" db="EMBL/GenBank/DDBJ databases">
        <title>Bacterial novel species Adhaeribacter sp. BT258 isolated from soil.</title>
        <authorList>
            <person name="Jung H.-Y."/>
        </authorList>
    </citation>
    <scope>NUCLEOTIDE SEQUENCE [LARGE SCALE GENOMIC DNA]</scope>
    <source>
        <strain evidence="1 2">BT258</strain>
    </source>
</reference>